<sequence length="472" mass="53022">MSARYKTVAVIGTGPSGISAVRALSDENIFEKIRVFERRDRVGGTWNYDPIPDSFSTGLDGQLKRSLPSRFPHQAPLSSEDTSARTGVYDGLDSNVGAKVMAFTHTPFPELNSAISIERYGRDNPTRPFRTVAGYLEDVFRDHYHLVSFNTSVEKVEKVNGKWVLTLRRSDHLSHGRPHEYWWQETFDAIVVATGHYNIPTVPEIPGLRNAYAAQPEVFEHSKAYRSPDDYVGKRVVVVGGNVSAADIVSDIQGTVNGPLYLAQRGTNEFFKSAFELPNVVIKPTLKEINSTPTGIAVEFDDATRVSGIEKVIFATGYKLSYPFLSPDPVTPNNRLAGFYQHLFKIGDPSLTIIGQLKAGVSFRVYEYQAVAVARYFAGREGRPLPPPYEQDVWEVKRLQYKGPGINFHEIKGDWSEYYSFLRDLAGPPAANTSAYELPPWDEKWAELGFEVIQLKDSYWKRSAQNQLRARL</sequence>
<dbReference type="Gene3D" id="3.50.50.60">
    <property type="entry name" value="FAD/NAD(P)-binding domain"/>
    <property type="match status" value="2"/>
</dbReference>
<dbReference type="InterPro" id="IPR000960">
    <property type="entry name" value="Flavin_mOase"/>
</dbReference>
<dbReference type="GO" id="GO:0050660">
    <property type="term" value="F:flavin adenine dinucleotide binding"/>
    <property type="evidence" value="ECO:0007669"/>
    <property type="project" value="InterPro"/>
</dbReference>
<dbReference type="OrthoDB" id="66881at2759"/>
<dbReference type="Pfam" id="PF13738">
    <property type="entry name" value="Pyr_redox_3"/>
    <property type="match status" value="1"/>
</dbReference>
<dbReference type="Pfam" id="PF13450">
    <property type="entry name" value="NAD_binding_8"/>
    <property type="match status" value="1"/>
</dbReference>
<evidence type="ECO:0000313" key="5">
    <source>
        <dbReference type="Proteomes" id="UP000078343"/>
    </source>
</evidence>
<dbReference type="InterPro" id="IPR036188">
    <property type="entry name" value="FAD/NAD-bd_sf"/>
</dbReference>
<keyword evidence="5" id="KW-1185">Reference proteome</keyword>
<evidence type="ECO:0000256" key="2">
    <source>
        <dbReference type="ARBA" id="ARBA00022827"/>
    </source>
</evidence>
<dbReference type="GeneID" id="30014384"/>
<evidence type="ECO:0000256" key="3">
    <source>
        <dbReference type="ARBA" id="ARBA00023002"/>
    </source>
</evidence>
<dbReference type="AlphaFoldDB" id="A0A178Z7U1"/>
<proteinExistence type="predicted"/>
<dbReference type="PRINTS" id="PR00370">
    <property type="entry name" value="FMOXYGENASE"/>
</dbReference>
<keyword evidence="3" id="KW-0560">Oxidoreductase</keyword>
<name>A0A178Z7U1_9EURO</name>
<keyword evidence="4" id="KW-0503">Monooxygenase</keyword>
<dbReference type="Proteomes" id="UP000078343">
    <property type="component" value="Unassembled WGS sequence"/>
</dbReference>
<keyword evidence="2" id="KW-0274">FAD</keyword>
<keyword evidence="1" id="KW-0285">Flavoprotein</keyword>
<dbReference type="SUPFAM" id="SSF51905">
    <property type="entry name" value="FAD/NAD(P)-binding domain"/>
    <property type="match status" value="2"/>
</dbReference>
<accession>A0A178Z7U1</accession>
<dbReference type="RefSeq" id="XP_018688610.1">
    <property type="nucleotide sequence ID" value="XM_018841722.1"/>
</dbReference>
<evidence type="ECO:0000313" key="4">
    <source>
        <dbReference type="EMBL" id="OAP55243.1"/>
    </source>
</evidence>
<gene>
    <name evidence="4" type="ORF">AYL99_10216</name>
</gene>
<dbReference type="EMBL" id="LVYI01000011">
    <property type="protein sequence ID" value="OAP55243.1"/>
    <property type="molecule type" value="Genomic_DNA"/>
</dbReference>
<dbReference type="PIRSF" id="PIRSF000332">
    <property type="entry name" value="FMO"/>
    <property type="match status" value="1"/>
</dbReference>
<reference evidence="4 5" key="1">
    <citation type="submission" date="2016-04" db="EMBL/GenBank/DDBJ databases">
        <title>Draft genome of Fonsecaea erecta CBS 125763.</title>
        <authorList>
            <person name="Weiss V.A."/>
            <person name="Vicente V.A."/>
            <person name="Raittz R.T."/>
            <person name="Moreno L.F."/>
            <person name="De Souza E.M."/>
            <person name="Pedrosa F.O."/>
            <person name="Steffens M.B."/>
            <person name="Faoro H."/>
            <person name="Tadra-Sfeir M.Z."/>
            <person name="Najafzadeh M.J."/>
            <person name="Felipe M.S."/>
            <person name="Teixeira M."/>
            <person name="Sun J."/>
            <person name="Xi L."/>
            <person name="Gomes R."/>
            <person name="De Azevedo C.M."/>
            <person name="Salgado C.G."/>
            <person name="Da Silva M.B."/>
            <person name="Nascimento M.F."/>
            <person name="Queiroz-Telles F."/>
            <person name="Attili D.S."/>
            <person name="Gorbushina A."/>
        </authorList>
    </citation>
    <scope>NUCLEOTIDE SEQUENCE [LARGE SCALE GENOMIC DNA]</scope>
    <source>
        <strain evidence="4 5">CBS 125763</strain>
    </source>
</reference>
<protein>
    <submittedName>
        <fullName evidence="4">Dimethylaniline monooxygenase</fullName>
    </submittedName>
</protein>
<comment type="caution">
    <text evidence="4">The sequence shown here is derived from an EMBL/GenBank/DDBJ whole genome shotgun (WGS) entry which is preliminary data.</text>
</comment>
<organism evidence="4 5">
    <name type="scientific">Fonsecaea erecta</name>
    <dbReference type="NCBI Taxonomy" id="1367422"/>
    <lineage>
        <taxon>Eukaryota</taxon>
        <taxon>Fungi</taxon>
        <taxon>Dikarya</taxon>
        <taxon>Ascomycota</taxon>
        <taxon>Pezizomycotina</taxon>
        <taxon>Eurotiomycetes</taxon>
        <taxon>Chaetothyriomycetidae</taxon>
        <taxon>Chaetothyriales</taxon>
        <taxon>Herpotrichiellaceae</taxon>
        <taxon>Fonsecaea</taxon>
    </lineage>
</organism>
<evidence type="ECO:0000256" key="1">
    <source>
        <dbReference type="ARBA" id="ARBA00022630"/>
    </source>
</evidence>
<dbReference type="InterPro" id="IPR050346">
    <property type="entry name" value="FMO-like"/>
</dbReference>
<dbReference type="GO" id="GO:0050661">
    <property type="term" value="F:NADP binding"/>
    <property type="evidence" value="ECO:0007669"/>
    <property type="project" value="InterPro"/>
</dbReference>
<dbReference type="GO" id="GO:0004497">
    <property type="term" value="F:monooxygenase activity"/>
    <property type="evidence" value="ECO:0007669"/>
    <property type="project" value="UniProtKB-KW"/>
</dbReference>
<dbReference type="PANTHER" id="PTHR23023">
    <property type="entry name" value="DIMETHYLANILINE MONOOXYGENASE"/>
    <property type="match status" value="1"/>
</dbReference>